<dbReference type="Proteomes" id="UP000053512">
    <property type="component" value="Unassembled WGS sequence"/>
</dbReference>
<dbReference type="OrthoDB" id="4881476at2"/>
<evidence type="ECO:0000313" key="2">
    <source>
        <dbReference type="Proteomes" id="UP000053512"/>
    </source>
</evidence>
<comment type="caution">
    <text evidence="1">The sequence shown here is derived from an EMBL/GenBank/DDBJ whole genome shotgun (WGS) entry which is preliminary data.</text>
</comment>
<gene>
    <name evidence="1" type="ORF">AVL61_12200</name>
</gene>
<dbReference type="AlphaFoldDB" id="A0A0W8I4K7"/>
<protein>
    <submittedName>
        <fullName evidence="1">Uncharacterized protein</fullName>
    </submittedName>
</protein>
<dbReference type="EMBL" id="LQBK01000038">
    <property type="protein sequence ID" value="KUG52975.1"/>
    <property type="molecule type" value="Genomic_DNA"/>
</dbReference>
<accession>A0A0W8I4K7</accession>
<proteinExistence type="predicted"/>
<evidence type="ECO:0000313" key="1">
    <source>
        <dbReference type="EMBL" id="KUG52975.1"/>
    </source>
</evidence>
<dbReference type="RefSeq" id="WP_058875005.1">
    <property type="nucleotide sequence ID" value="NZ_LQBK01000038.1"/>
</dbReference>
<name>A0A0W8I4K7_KOCRO</name>
<organism evidence="1 2">
    <name type="scientific">Kocuria rosea subsp. polaris</name>
    <dbReference type="NCBI Taxonomy" id="136273"/>
    <lineage>
        <taxon>Bacteria</taxon>
        <taxon>Bacillati</taxon>
        <taxon>Actinomycetota</taxon>
        <taxon>Actinomycetes</taxon>
        <taxon>Micrococcales</taxon>
        <taxon>Micrococcaceae</taxon>
        <taxon>Kocuria</taxon>
    </lineage>
</organism>
<sequence length="90" mass="9506">MSGVDTVPSPAGTGAGRSPDCETCLGPDCDFPAELSALPLVELQVLHSRVVCQLEHEYLVNADGPHPVTQDRHEELVAELEARRDAASGA</sequence>
<reference evidence="2" key="1">
    <citation type="submission" date="2015-12" db="EMBL/GenBank/DDBJ databases">
        <authorList>
            <person name="Nair G.R."/>
            <person name="Kaur G."/>
            <person name="Mayilraj S."/>
        </authorList>
    </citation>
    <scope>NUCLEOTIDE SEQUENCE [LARGE SCALE GENOMIC DNA]</scope>
    <source>
        <strain evidence="2">CD08_4</strain>
    </source>
</reference>